<dbReference type="Pfam" id="PF03176">
    <property type="entry name" value="MMPL"/>
    <property type="match status" value="2"/>
</dbReference>
<evidence type="ECO:0000256" key="4">
    <source>
        <dbReference type="ARBA" id="ARBA00022989"/>
    </source>
</evidence>
<evidence type="ECO:0000259" key="8">
    <source>
        <dbReference type="PROSITE" id="PS50156"/>
    </source>
</evidence>
<accession>A0A8T4GBL7</accession>
<dbReference type="SUPFAM" id="SSF82866">
    <property type="entry name" value="Multidrug efflux transporter AcrB transmembrane domain"/>
    <property type="match status" value="2"/>
</dbReference>
<feature type="transmembrane region" description="Helical" evidence="7">
    <location>
        <begin position="754"/>
        <end position="776"/>
    </location>
</feature>
<name>A0A8T4GBL7_9EURY</name>
<sequence length="831" mass="88972">MSRLGERVEDFTRRVNEVIVSRPRGVIVAFLLVTAVFAGGLTAVTTETDATGGFTDDLPEQEALDAINDEFDDPFEADEETTQLIHDGNDVLTRGELLNSLRLLERIDSRDDLRMDSANGPATLVAQSLDPTATTPAEQRRAVERATSSEIRQVVRQLSENPQFTAIVSDDFNENHASASTSITVVSHDVPRGFSDDDLQDVQTTIGELADDEPADIRAFGPGVINSEFANIIGDSLAIVMPVLVVMLLGFLVVAYRDPIDLALGLLSLLMTIVWTFGFLGLSGIPFDQQMISVPVLLLAVGVDFGIHNINRYREETVKGIEPIPAMRIAANQLVIAFVIVTVTAVFGFGANIVSDLGPIRNLGIVSAIGIVFTFLTFGLFLPATKLEVDRIRERYGVPEFNSTPIASEDSTLGRLLSVSVTVGRKAPALLVVVLLLVGGGMGAYGMGVDTSFEQEDFLPPEEEAWYVEHIPEPFAPDEYTVTGTINLLDERFDANQDESITIFVEGSFEEDHALEALTSPDDDPPGTLAIGPGGQADAQSIVTVIQSHAENDEEFAALVARNDRSGNGIPDRNLDRIYDELFASSAGPQAEQFLTDDRRGAQVEYTVEAGASQAEVSEDGAEHAADFRYTATATGQLVIFDAITQIIFESAIQGLILALILTTVFLVVSYGVLEGKPMLGIVNVFPIAIAVAWLIGTMRYLGMPLNALTGTILSIAIGIGIAYSVHITARFIDEYNASGDTYTSLRTTLSGTGGALTGSMLTTALGTGSLALAVTPVLGDFGFLMAMSVVYSFVAAIVALPPALFLWDRFTTSGPRPNRSDDGLAAAGDD</sequence>
<feature type="transmembrane region" description="Helical" evidence="7">
    <location>
        <begin position="681"/>
        <end position="702"/>
    </location>
</feature>
<feature type="domain" description="SSD" evidence="8">
    <location>
        <begin position="647"/>
        <end position="807"/>
    </location>
</feature>
<feature type="compositionally biased region" description="Polar residues" evidence="6">
    <location>
        <begin position="125"/>
        <end position="137"/>
    </location>
</feature>
<keyword evidence="10" id="KW-1185">Reference proteome</keyword>
<evidence type="ECO:0000256" key="3">
    <source>
        <dbReference type="ARBA" id="ARBA00022692"/>
    </source>
</evidence>
<feature type="transmembrane region" description="Helical" evidence="7">
    <location>
        <begin position="782"/>
        <end position="808"/>
    </location>
</feature>
<feature type="transmembrane region" description="Helical" evidence="7">
    <location>
        <begin position="363"/>
        <end position="385"/>
    </location>
</feature>
<gene>
    <name evidence="9" type="ORF">J2751_000815</name>
</gene>
<proteinExistence type="predicted"/>
<reference evidence="9" key="1">
    <citation type="submission" date="2021-03" db="EMBL/GenBank/DDBJ databases">
        <title>Genomic Encyclopedia of Type Strains, Phase IV (KMG-IV): sequencing the most valuable type-strain genomes for metagenomic binning, comparative biology and taxonomic classification.</title>
        <authorList>
            <person name="Goeker M."/>
        </authorList>
    </citation>
    <scope>NUCLEOTIDE SEQUENCE</scope>
    <source>
        <strain evidence="9">DSM 23564</strain>
    </source>
</reference>
<evidence type="ECO:0000313" key="10">
    <source>
        <dbReference type="Proteomes" id="UP000823588"/>
    </source>
</evidence>
<dbReference type="Gene3D" id="1.20.1640.10">
    <property type="entry name" value="Multidrug efflux transporter AcrB transmembrane domain"/>
    <property type="match status" value="2"/>
</dbReference>
<protein>
    <submittedName>
        <fullName evidence="9">Putative RND superfamily exporter protein</fullName>
    </submittedName>
</protein>
<feature type="transmembrane region" description="Helical" evidence="7">
    <location>
        <begin position="708"/>
        <end position="733"/>
    </location>
</feature>
<dbReference type="InterPro" id="IPR000731">
    <property type="entry name" value="SSD"/>
</dbReference>
<evidence type="ECO:0000256" key="6">
    <source>
        <dbReference type="SAM" id="MobiDB-lite"/>
    </source>
</evidence>
<evidence type="ECO:0000313" key="9">
    <source>
        <dbReference type="EMBL" id="MBP1921818.1"/>
    </source>
</evidence>
<evidence type="ECO:0000256" key="5">
    <source>
        <dbReference type="ARBA" id="ARBA00023136"/>
    </source>
</evidence>
<comment type="caution">
    <text evidence="9">The sequence shown here is derived from an EMBL/GenBank/DDBJ whole genome shotgun (WGS) entry which is preliminary data.</text>
</comment>
<organism evidence="9 10">
    <name type="scientific">Halorubrum alkaliphilum</name>
    <dbReference type="NCBI Taxonomy" id="261290"/>
    <lineage>
        <taxon>Archaea</taxon>
        <taxon>Methanobacteriati</taxon>
        <taxon>Methanobacteriota</taxon>
        <taxon>Stenosarchaea group</taxon>
        <taxon>Halobacteria</taxon>
        <taxon>Halobacteriales</taxon>
        <taxon>Haloferacaceae</taxon>
        <taxon>Halorubrum</taxon>
    </lineage>
</organism>
<feature type="transmembrane region" description="Helical" evidence="7">
    <location>
        <begin position="331"/>
        <end position="351"/>
    </location>
</feature>
<dbReference type="Proteomes" id="UP000823588">
    <property type="component" value="Unassembled WGS sequence"/>
</dbReference>
<dbReference type="PROSITE" id="PS50156">
    <property type="entry name" value="SSD"/>
    <property type="match status" value="2"/>
</dbReference>
<feature type="region of interest" description="Disordered" evidence="6">
    <location>
        <begin position="121"/>
        <end position="148"/>
    </location>
</feature>
<comment type="subcellular location">
    <subcellularLocation>
        <location evidence="1">Cell membrane</location>
        <topology evidence="1">Multi-pass membrane protein</topology>
    </subcellularLocation>
</comment>
<keyword evidence="4 7" id="KW-1133">Transmembrane helix</keyword>
<feature type="transmembrane region" description="Helical" evidence="7">
    <location>
        <begin position="237"/>
        <end position="256"/>
    </location>
</feature>
<feature type="transmembrane region" description="Helical" evidence="7">
    <location>
        <begin position="429"/>
        <end position="448"/>
    </location>
</feature>
<dbReference type="InterPro" id="IPR050545">
    <property type="entry name" value="Mycobact_MmpL"/>
</dbReference>
<dbReference type="PANTHER" id="PTHR33406">
    <property type="entry name" value="MEMBRANE PROTEIN MJ1562-RELATED"/>
    <property type="match status" value="1"/>
</dbReference>
<evidence type="ECO:0000256" key="7">
    <source>
        <dbReference type="SAM" id="Phobius"/>
    </source>
</evidence>
<dbReference type="AlphaFoldDB" id="A0A8T4GBL7"/>
<evidence type="ECO:0000256" key="1">
    <source>
        <dbReference type="ARBA" id="ARBA00004651"/>
    </source>
</evidence>
<keyword evidence="2" id="KW-1003">Cell membrane</keyword>
<dbReference type="GO" id="GO:0005886">
    <property type="term" value="C:plasma membrane"/>
    <property type="evidence" value="ECO:0007669"/>
    <property type="project" value="UniProtKB-SubCell"/>
</dbReference>
<dbReference type="EMBL" id="JAGGKQ010000004">
    <property type="protein sequence ID" value="MBP1921818.1"/>
    <property type="molecule type" value="Genomic_DNA"/>
</dbReference>
<dbReference type="RefSeq" id="WP_209483404.1">
    <property type="nucleotide sequence ID" value="NZ_JAGGKQ010000004.1"/>
</dbReference>
<feature type="domain" description="SSD" evidence="8">
    <location>
        <begin position="265"/>
        <end position="384"/>
    </location>
</feature>
<feature type="transmembrane region" description="Helical" evidence="7">
    <location>
        <begin position="291"/>
        <end position="310"/>
    </location>
</feature>
<dbReference type="PANTHER" id="PTHR33406:SF13">
    <property type="entry name" value="MEMBRANE PROTEIN YDFJ"/>
    <property type="match status" value="1"/>
</dbReference>
<feature type="transmembrane region" description="Helical" evidence="7">
    <location>
        <begin position="263"/>
        <end position="285"/>
    </location>
</feature>
<dbReference type="OrthoDB" id="42357at2157"/>
<evidence type="ECO:0000256" key="2">
    <source>
        <dbReference type="ARBA" id="ARBA00022475"/>
    </source>
</evidence>
<keyword evidence="3 7" id="KW-0812">Transmembrane</keyword>
<feature type="transmembrane region" description="Helical" evidence="7">
    <location>
        <begin position="652"/>
        <end position="674"/>
    </location>
</feature>
<dbReference type="InterPro" id="IPR004869">
    <property type="entry name" value="MMPL_dom"/>
</dbReference>
<keyword evidence="5 7" id="KW-0472">Membrane</keyword>